<dbReference type="GO" id="GO:0009245">
    <property type="term" value="P:lipid A biosynthetic process"/>
    <property type="evidence" value="ECO:0007669"/>
    <property type="project" value="InterPro"/>
</dbReference>
<evidence type="ECO:0000256" key="6">
    <source>
        <dbReference type="ARBA" id="ARBA00022985"/>
    </source>
</evidence>
<evidence type="ECO:0000313" key="12">
    <source>
        <dbReference type="Proteomes" id="UP000245020"/>
    </source>
</evidence>
<evidence type="ECO:0000256" key="3">
    <source>
        <dbReference type="ARBA" id="ARBA00022519"/>
    </source>
</evidence>
<keyword evidence="12" id="KW-1185">Reference proteome</keyword>
<feature type="transmembrane region" description="Helical" evidence="10">
    <location>
        <begin position="77"/>
        <end position="95"/>
    </location>
</feature>
<dbReference type="NCBIfam" id="TIGR02207">
    <property type="entry name" value="lipid_A_htrB"/>
    <property type="match status" value="1"/>
</dbReference>
<gene>
    <name evidence="11" type="ORF">DC083_01010</name>
</gene>
<comment type="subcellular location">
    <subcellularLocation>
        <location evidence="1">Cell inner membrane</location>
    </subcellularLocation>
</comment>
<evidence type="ECO:0000256" key="5">
    <source>
        <dbReference type="ARBA" id="ARBA00022692"/>
    </source>
</evidence>
<keyword evidence="4" id="KW-0808">Transferase</keyword>
<evidence type="ECO:0000256" key="10">
    <source>
        <dbReference type="SAM" id="Phobius"/>
    </source>
</evidence>
<dbReference type="EMBL" id="QEWQ01000001">
    <property type="protein sequence ID" value="PWD81805.1"/>
    <property type="molecule type" value="Genomic_DNA"/>
</dbReference>
<dbReference type="PIRSF" id="PIRSF026649">
    <property type="entry name" value="MsbB"/>
    <property type="match status" value="1"/>
</dbReference>
<keyword evidence="3" id="KW-0997">Cell inner membrane</keyword>
<dbReference type="GO" id="GO:0005886">
    <property type="term" value="C:plasma membrane"/>
    <property type="evidence" value="ECO:0007669"/>
    <property type="project" value="UniProtKB-SubCell"/>
</dbReference>
<dbReference type="InterPro" id="IPR004960">
    <property type="entry name" value="LipA_acyltrans"/>
</dbReference>
<name>A0A2U2AGM9_9GAMM</name>
<evidence type="ECO:0000256" key="8">
    <source>
        <dbReference type="ARBA" id="ARBA00023136"/>
    </source>
</evidence>
<dbReference type="GO" id="GO:0009103">
    <property type="term" value="P:lipopolysaccharide biosynthetic process"/>
    <property type="evidence" value="ECO:0007669"/>
    <property type="project" value="UniProtKB-KW"/>
</dbReference>
<organism evidence="11 12">
    <name type="scientific">Ignatzschineria ureiclastica</name>
    <dbReference type="NCBI Taxonomy" id="472582"/>
    <lineage>
        <taxon>Bacteria</taxon>
        <taxon>Pseudomonadati</taxon>
        <taxon>Pseudomonadota</taxon>
        <taxon>Gammaproteobacteria</taxon>
        <taxon>Cardiobacteriales</taxon>
        <taxon>Ignatzschineriaceae</taxon>
        <taxon>Ignatzschineria</taxon>
    </lineage>
</organism>
<keyword evidence="6" id="KW-0448">Lipopolysaccharide biosynthesis</keyword>
<proteinExistence type="predicted"/>
<reference evidence="12" key="1">
    <citation type="submission" date="2018-05" db="EMBL/GenBank/DDBJ databases">
        <title>Ignatzschineria dubaiensis sp. nov., isolated from necrotic foot tissues of dromedaries (Camelus dromedarius) and associated maggots in Dubai, United Arab Emirates.</title>
        <authorList>
            <person name="Tsang C.C."/>
            <person name="Tang J.Y.M."/>
            <person name="Fong J.Y.H."/>
            <person name="Kinne J."/>
            <person name="Lee H.H."/>
            <person name="Joseph M."/>
            <person name="Jose S."/>
            <person name="Schuster R.K."/>
            <person name="Tang Y."/>
            <person name="Sivakumar S."/>
            <person name="Chen J.H.K."/>
            <person name="Teng J.L.L."/>
            <person name="Lau S.K.P."/>
            <person name="Wernery U."/>
            <person name="Woo P.C.Y."/>
        </authorList>
    </citation>
    <scope>NUCLEOTIDE SEQUENCE [LARGE SCALE GENOMIC DNA]</scope>
    <source>
        <strain evidence="12">KCTC 22644</strain>
    </source>
</reference>
<keyword evidence="7 10" id="KW-1133">Transmembrane helix</keyword>
<comment type="caution">
    <text evidence="11">The sequence shown here is derived from an EMBL/GenBank/DDBJ whole genome shotgun (WGS) entry which is preliminary data.</text>
</comment>
<dbReference type="OrthoDB" id="9803456at2"/>
<evidence type="ECO:0000256" key="7">
    <source>
        <dbReference type="ARBA" id="ARBA00022989"/>
    </source>
</evidence>
<dbReference type="GO" id="GO:0016746">
    <property type="term" value="F:acyltransferase activity"/>
    <property type="evidence" value="ECO:0007669"/>
    <property type="project" value="UniProtKB-KW"/>
</dbReference>
<dbReference type="Pfam" id="PF03279">
    <property type="entry name" value="Lip_A_acyltrans"/>
    <property type="match status" value="1"/>
</dbReference>
<dbReference type="RefSeq" id="WP_109188430.1">
    <property type="nucleotide sequence ID" value="NZ_BMYA01000001.1"/>
</dbReference>
<dbReference type="AlphaFoldDB" id="A0A2U2AGM9"/>
<keyword evidence="2" id="KW-1003">Cell membrane</keyword>
<accession>A0A2U2AGM9</accession>
<keyword evidence="9" id="KW-0012">Acyltransferase</keyword>
<feature type="transmembrane region" description="Helical" evidence="10">
    <location>
        <begin position="20"/>
        <end position="48"/>
    </location>
</feature>
<evidence type="ECO:0000313" key="11">
    <source>
        <dbReference type="EMBL" id="PWD81805.1"/>
    </source>
</evidence>
<evidence type="ECO:0000256" key="9">
    <source>
        <dbReference type="ARBA" id="ARBA00023315"/>
    </source>
</evidence>
<evidence type="ECO:0000256" key="4">
    <source>
        <dbReference type="ARBA" id="ARBA00022679"/>
    </source>
</evidence>
<evidence type="ECO:0000256" key="1">
    <source>
        <dbReference type="ARBA" id="ARBA00004533"/>
    </source>
</evidence>
<keyword evidence="8 10" id="KW-0472">Membrane</keyword>
<sequence>MQTRTAPKASDHKLLAFGIFLAKIVAHLPLPFLLFLGKIVGFCSYYVAGSRRKIIRRNIELCFPELDQKAQKKLIKANFLSMGMAIFEVIIAWYMPRKQLEKHLVYEGLENLKAFEASGKGALLLTLHMTPLELGGRAISFQTKVRGMYRQHENEYYEYVQYQGRFEQSGLEPITRDETRRMIKLLRAGDLIWYAPDQNYGSTDHVFIPFFGVDALTITATSTLCRLGKAAALPYYVVRKGSRYHIRILPMLEHFPTEDLEADTLRINQMFESWIMEAPEQYLWAHRRFKTRPEGEESLYQDL</sequence>
<keyword evidence="5 10" id="KW-0812">Transmembrane</keyword>
<dbReference type="Proteomes" id="UP000245020">
    <property type="component" value="Unassembled WGS sequence"/>
</dbReference>
<dbReference type="CDD" id="cd07984">
    <property type="entry name" value="LPLAT_LABLAT-like"/>
    <property type="match status" value="1"/>
</dbReference>
<dbReference type="InterPro" id="IPR011920">
    <property type="entry name" value="Lipid_A_LpxL_LpxP"/>
</dbReference>
<protein>
    <submittedName>
        <fullName evidence="11">Protein Ddg</fullName>
    </submittedName>
</protein>
<evidence type="ECO:0000256" key="2">
    <source>
        <dbReference type="ARBA" id="ARBA00022475"/>
    </source>
</evidence>
<dbReference type="PANTHER" id="PTHR30606:SF9">
    <property type="entry name" value="LIPID A BIOSYNTHESIS LAUROYLTRANSFERASE"/>
    <property type="match status" value="1"/>
</dbReference>
<dbReference type="PANTHER" id="PTHR30606">
    <property type="entry name" value="LIPID A BIOSYNTHESIS LAUROYL ACYLTRANSFERASE"/>
    <property type="match status" value="1"/>
</dbReference>